<dbReference type="Proteomes" id="UP000275846">
    <property type="component" value="Unassembled WGS sequence"/>
</dbReference>
<reference evidence="1 2" key="2">
    <citation type="submission" date="2018-11" db="EMBL/GenBank/DDBJ databases">
        <authorList>
            <consortium name="Pathogen Informatics"/>
        </authorList>
    </citation>
    <scope>NUCLEOTIDE SEQUENCE [LARGE SCALE GENOMIC DNA]</scope>
    <source>
        <strain evidence="1 2">NST_G2</strain>
    </source>
</reference>
<evidence type="ECO:0000313" key="1">
    <source>
        <dbReference type="EMBL" id="VDM02123.1"/>
    </source>
</evidence>
<dbReference type="AlphaFoldDB" id="A0A183TGZ1"/>
<protein>
    <submittedName>
        <fullName evidence="3">Secreted protein</fullName>
    </submittedName>
</protein>
<sequence>MLLWPPLVSTQLSPVSPRSWFFPAATTRATATTGGLNQVRVSGVVCVFTPEMYASFPLLFPSPVLPVPPLLSYFYSSPSSRPSFILSRSPPRLYSYFFPSPSLLTLPSSPTVEKVLRRG</sequence>
<dbReference type="WBParaSite" id="SSLN_0001634201-mRNA-1">
    <property type="protein sequence ID" value="SSLN_0001634201-mRNA-1"/>
    <property type="gene ID" value="SSLN_0001634201"/>
</dbReference>
<gene>
    <name evidence="1" type="ORF">SSLN_LOCUS15737</name>
</gene>
<organism evidence="3">
    <name type="scientific">Schistocephalus solidus</name>
    <name type="common">Tapeworm</name>
    <dbReference type="NCBI Taxonomy" id="70667"/>
    <lineage>
        <taxon>Eukaryota</taxon>
        <taxon>Metazoa</taxon>
        <taxon>Spiralia</taxon>
        <taxon>Lophotrochozoa</taxon>
        <taxon>Platyhelminthes</taxon>
        <taxon>Cestoda</taxon>
        <taxon>Eucestoda</taxon>
        <taxon>Diphyllobothriidea</taxon>
        <taxon>Diphyllobothriidae</taxon>
        <taxon>Schistocephalus</taxon>
    </lineage>
</organism>
<evidence type="ECO:0000313" key="2">
    <source>
        <dbReference type="Proteomes" id="UP000275846"/>
    </source>
</evidence>
<keyword evidence="2" id="KW-1185">Reference proteome</keyword>
<evidence type="ECO:0000313" key="3">
    <source>
        <dbReference type="WBParaSite" id="SSLN_0001634201-mRNA-1"/>
    </source>
</evidence>
<dbReference type="EMBL" id="UYSU01040239">
    <property type="protein sequence ID" value="VDM02123.1"/>
    <property type="molecule type" value="Genomic_DNA"/>
</dbReference>
<reference evidence="3" key="1">
    <citation type="submission" date="2016-06" db="UniProtKB">
        <authorList>
            <consortium name="WormBaseParasite"/>
        </authorList>
    </citation>
    <scope>IDENTIFICATION</scope>
</reference>
<accession>A0A183TGZ1</accession>
<name>A0A183TGZ1_SCHSO</name>
<proteinExistence type="predicted"/>